<comment type="caution">
    <text evidence="5">The sequence shown here is derived from an EMBL/GenBank/DDBJ whole genome shotgun (WGS) entry which is preliminary data.</text>
</comment>
<evidence type="ECO:0000256" key="3">
    <source>
        <dbReference type="ARBA" id="ARBA00023027"/>
    </source>
</evidence>
<evidence type="ECO:0000313" key="5">
    <source>
        <dbReference type="EMBL" id="TFF19154.1"/>
    </source>
</evidence>
<dbReference type="InterPro" id="IPR020904">
    <property type="entry name" value="Sc_DH/Rdtase_CS"/>
</dbReference>
<organism evidence="5 6">
    <name type="scientific">Jiella endophytica</name>
    <dbReference type="NCBI Taxonomy" id="2558362"/>
    <lineage>
        <taxon>Bacteria</taxon>
        <taxon>Pseudomonadati</taxon>
        <taxon>Pseudomonadota</taxon>
        <taxon>Alphaproteobacteria</taxon>
        <taxon>Hyphomicrobiales</taxon>
        <taxon>Aurantimonadaceae</taxon>
        <taxon>Jiella</taxon>
    </lineage>
</organism>
<dbReference type="EMBL" id="SOZD01000007">
    <property type="protein sequence ID" value="TFF19154.1"/>
    <property type="molecule type" value="Genomic_DNA"/>
</dbReference>
<gene>
    <name evidence="5" type="ORF">E3C22_20520</name>
</gene>
<evidence type="ECO:0000259" key="4">
    <source>
        <dbReference type="SMART" id="SM00822"/>
    </source>
</evidence>
<accession>A0A4Y8RDB1</accession>
<dbReference type="SUPFAM" id="SSF51735">
    <property type="entry name" value="NAD(P)-binding Rossmann-fold domains"/>
    <property type="match status" value="1"/>
</dbReference>
<evidence type="ECO:0000256" key="1">
    <source>
        <dbReference type="ARBA" id="ARBA00006484"/>
    </source>
</evidence>
<dbReference type="FunFam" id="3.40.50.720:FF:000084">
    <property type="entry name" value="Short-chain dehydrogenase reductase"/>
    <property type="match status" value="1"/>
</dbReference>
<name>A0A4Y8RDB1_9HYPH</name>
<dbReference type="InterPro" id="IPR002347">
    <property type="entry name" value="SDR_fam"/>
</dbReference>
<dbReference type="AlphaFoldDB" id="A0A4Y8RDB1"/>
<dbReference type="SMART" id="SM00822">
    <property type="entry name" value="PKS_KR"/>
    <property type="match status" value="1"/>
</dbReference>
<comment type="similarity">
    <text evidence="1">Belongs to the short-chain dehydrogenases/reductases (SDR) family.</text>
</comment>
<protein>
    <submittedName>
        <fullName evidence="5">SDR family oxidoreductase</fullName>
    </submittedName>
</protein>
<reference evidence="5 6" key="1">
    <citation type="submission" date="2019-03" db="EMBL/GenBank/DDBJ databases">
        <title>Jiella endophytica sp. nov., a novel endophytic bacterium isolated from root of Ficus microcarpa Linn. f.</title>
        <authorList>
            <person name="Tuo L."/>
        </authorList>
    </citation>
    <scope>NUCLEOTIDE SEQUENCE [LARGE SCALE GENOMIC DNA]</scope>
    <source>
        <strain evidence="5 6">CBS5Q-3</strain>
    </source>
</reference>
<dbReference type="InterPro" id="IPR036291">
    <property type="entry name" value="NAD(P)-bd_dom_sf"/>
</dbReference>
<dbReference type="PANTHER" id="PTHR24321">
    <property type="entry name" value="DEHYDROGENASES, SHORT CHAIN"/>
    <property type="match status" value="1"/>
</dbReference>
<feature type="domain" description="Ketoreductase" evidence="4">
    <location>
        <begin position="6"/>
        <end position="189"/>
    </location>
</feature>
<keyword evidence="2" id="KW-0560">Oxidoreductase</keyword>
<keyword evidence="6" id="KW-1185">Reference proteome</keyword>
<dbReference type="InterPro" id="IPR057326">
    <property type="entry name" value="KR_dom"/>
</dbReference>
<sequence>MALDGRVAIVTGGAKGIGYAIARRFLHDGARVVIADNDEKAGNLAAEELGDLGDVVAVGCNVAERLDVHNLLAAALDRFGDVDILVNNAGVVSKAPFLDLDEADFSRVLDINLKGAFLCGQAVARHLVDKVKRGGPAGVIVNMSSVNAVFALPDQVAYSVSKGGVSQLTKVMALALAPYAIRVNAIGPGSIMTDLLKGVVEDEAATRKVLSRTPLGRIGEPREIAAIASFLASDESSYITGQTIYADGGRLPLNYTVDVSESDDD</sequence>
<dbReference type="OrthoDB" id="7568484at2"/>
<dbReference type="Proteomes" id="UP000298179">
    <property type="component" value="Unassembled WGS sequence"/>
</dbReference>
<dbReference type="GO" id="GO:0016491">
    <property type="term" value="F:oxidoreductase activity"/>
    <property type="evidence" value="ECO:0007669"/>
    <property type="project" value="UniProtKB-KW"/>
</dbReference>
<dbReference type="PRINTS" id="PR00081">
    <property type="entry name" value="GDHRDH"/>
</dbReference>
<dbReference type="PRINTS" id="PR00080">
    <property type="entry name" value="SDRFAMILY"/>
</dbReference>
<dbReference type="PANTHER" id="PTHR24321:SF8">
    <property type="entry name" value="ESTRADIOL 17-BETA-DEHYDROGENASE 8-RELATED"/>
    <property type="match status" value="1"/>
</dbReference>
<keyword evidence="3" id="KW-0520">NAD</keyword>
<proteinExistence type="inferred from homology"/>
<dbReference type="NCBIfam" id="NF005559">
    <property type="entry name" value="PRK07231.1"/>
    <property type="match status" value="1"/>
</dbReference>
<dbReference type="RefSeq" id="WP_134763751.1">
    <property type="nucleotide sequence ID" value="NZ_SOZD01000007.1"/>
</dbReference>
<evidence type="ECO:0000256" key="2">
    <source>
        <dbReference type="ARBA" id="ARBA00023002"/>
    </source>
</evidence>
<dbReference type="Gene3D" id="3.40.50.720">
    <property type="entry name" value="NAD(P)-binding Rossmann-like Domain"/>
    <property type="match status" value="1"/>
</dbReference>
<evidence type="ECO:0000313" key="6">
    <source>
        <dbReference type="Proteomes" id="UP000298179"/>
    </source>
</evidence>
<dbReference type="Pfam" id="PF13561">
    <property type="entry name" value="adh_short_C2"/>
    <property type="match status" value="1"/>
</dbReference>
<dbReference type="PROSITE" id="PS00061">
    <property type="entry name" value="ADH_SHORT"/>
    <property type="match status" value="1"/>
</dbReference>